<protein>
    <submittedName>
        <fullName evidence="1">Uncharacterized protein</fullName>
    </submittedName>
</protein>
<sequence>MDVYNQTDRIVCSTEQLQLVVRKVLEKHRHEARSTSEDWRAALDALSEAAFVVDEHHWDSSVDRSRISLVDSLIALRQRIDLPDQRCTAKGEVGSLIADLQQLVVFG</sequence>
<organism evidence="1 2">
    <name type="scientific">Corallincola holothuriorum</name>
    <dbReference type="NCBI Taxonomy" id="2282215"/>
    <lineage>
        <taxon>Bacteria</taxon>
        <taxon>Pseudomonadati</taxon>
        <taxon>Pseudomonadota</taxon>
        <taxon>Gammaproteobacteria</taxon>
        <taxon>Alteromonadales</taxon>
        <taxon>Psychromonadaceae</taxon>
        <taxon>Corallincola</taxon>
    </lineage>
</organism>
<evidence type="ECO:0000313" key="2">
    <source>
        <dbReference type="Proteomes" id="UP000252558"/>
    </source>
</evidence>
<evidence type="ECO:0000313" key="1">
    <source>
        <dbReference type="EMBL" id="RCU52862.1"/>
    </source>
</evidence>
<dbReference type="RefSeq" id="WP_114336769.1">
    <property type="nucleotide sequence ID" value="NZ_QPID01000001.1"/>
</dbReference>
<keyword evidence="2" id="KW-1185">Reference proteome</keyword>
<proteinExistence type="predicted"/>
<reference evidence="1 2" key="1">
    <citation type="submission" date="2018-07" db="EMBL/GenBank/DDBJ databases">
        <title>Corallincola holothuriorum sp. nov., a new facultative anaerobe isolated from sea cucumber Apostichopus japonicus.</title>
        <authorList>
            <person name="Xia H."/>
        </authorList>
    </citation>
    <scope>NUCLEOTIDE SEQUENCE [LARGE SCALE GENOMIC DNA]</scope>
    <source>
        <strain evidence="1 2">C4</strain>
    </source>
</reference>
<comment type="caution">
    <text evidence="1">The sequence shown here is derived from an EMBL/GenBank/DDBJ whole genome shotgun (WGS) entry which is preliminary data.</text>
</comment>
<gene>
    <name evidence="1" type="ORF">DU002_02550</name>
</gene>
<name>A0A368NQN7_9GAMM</name>
<dbReference type="Proteomes" id="UP000252558">
    <property type="component" value="Unassembled WGS sequence"/>
</dbReference>
<dbReference type="EMBL" id="QPID01000001">
    <property type="protein sequence ID" value="RCU52862.1"/>
    <property type="molecule type" value="Genomic_DNA"/>
</dbReference>
<dbReference type="AlphaFoldDB" id="A0A368NQN7"/>
<accession>A0A368NQN7</accession>